<comment type="cofactor">
    <cofactor evidence="1">
        <name>Fe(2+)</name>
        <dbReference type="ChEBI" id="CHEBI:29033"/>
    </cofactor>
</comment>
<keyword evidence="4" id="KW-0560">Oxidoreductase</keyword>
<dbReference type="GO" id="GO:0046872">
    <property type="term" value="F:metal ion binding"/>
    <property type="evidence" value="ECO:0007669"/>
    <property type="project" value="UniProtKB-KW"/>
</dbReference>
<evidence type="ECO:0000256" key="3">
    <source>
        <dbReference type="ARBA" id="ARBA00022723"/>
    </source>
</evidence>
<dbReference type="GO" id="GO:0016121">
    <property type="term" value="P:carotene catabolic process"/>
    <property type="evidence" value="ECO:0007669"/>
    <property type="project" value="TreeGrafter"/>
</dbReference>
<evidence type="ECO:0000256" key="5">
    <source>
        <dbReference type="ARBA" id="ARBA00023004"/>
    </source>
</evidence>
<dbReference type="InterPro" id="IPR004294">
    <property type="entry name" value="Carotenoid_Oase"/>
</dbReference>
<dbReference type="EMBL" id="CZQD01000040">
    <property type="protein sequence ID" value="CUS57411.1"/>
    <property type="molecule type" value="Genomic_DNA"/>
</dbReference>
<evidence type="ECO:0000256" key="1">
    <source>
        <dbReference type="ARBA" id="ARBA00001954"/>
    </source>
</evidence>
<evidence type="ECO:0000256" key="2">
    <source>
        <dbReference type="ARBA" id="ARBA00006787"/>
    </source>
</evidence>
<gene>
    <name evidence="6" type="ORF">MGWOODY_Hyp636</name>
</gene>
<protein>
    <submittedName>
        <fullName evidence="6">Lignostilbene-alpha,beta-dioxygenase and related enzymes</fullName>
    </submittedName>
</protein>
<reference evidence="6" key="1">
    <citation type="submission" date="2015-10" db="EMBL/GenBank/DDBJ databases">
        <authorList>
            <person name="Gilbert D.G."/>
        </authorList>
    </citation>
    <scope>NUCLEOTIDE SEQUENCE</scope>
</reference>
<organism evidence="6">
    <name type="scientific">hydrothermal vent metagenome</name>
    <dbReference type="NCBI Taxonomy" id="652676"/>
    <lineage>
        <taxon>unclassified sequences</taxon>
        <taxon>metagenomes</taxon>
        <taxon>ecological metagenomes</taxon>
    </lineage>
</organism>
<proteinExistence type="inferred from homology"/>
<dbReference type="PANTHER" id="PTHR10543">
    <property type="entry name" value="BETA-CAROTENE DIOXYGENASE"/>
    <property type="match status" value="1"/>
</dbReference>
<dbReference type="Pfam" id="PF03055">
    <property type="entry name" value="RPE65"/>
    <property type="match status" value="1"/>
</dbReference>
<sequence length="456" mass="50437">MAGFNRSRRKATQPNIFLEGVHTPLTEEITEIDPKVTGAIPAGLNGLYVRNGPNPVSPVNPAAHHWFVGDGMLHGVRLQDGKALWYRNRWVRSNSVSDALGEPRAPGPRHPRIDVANTNIVGHAGKIWAIVEAGGYPVEVSEDLETRAHSDFDGTLGQSFSAHPHYDPDTGEMHAICYESQQTNLLWHKVLGADGRVRRDEPIPVEHGPMVHDCMITPKYVIVMDLPVTFSMSAIISGMSFPYRWNENHKARIGLLPREGSADDIIWCDVDPCYIFHPANAYETEDGKVVMDACVYDHMFAPDNTGPDGVPKFESLTIDPATRTVSRRVIDDRAHEFPRYDERLTGKPYRYVYTTAVAADGFLTETRIFKHDLTNGSCEVRDFGSGRVPGEFIFIPASETASEDEGWLMGYVVDTNAGLSELVILDAANFTAPAVATVHIPQRIPQGFHGNFIPVG</sequence>
<accession>A0A160U1I2</accession>
<keyword evidence="6" id="KW-0223">Dioxygenase</keyword>
<evidence type="ECO:0000256" key="4">
    <source>
        <dbReference type="ARBA" id="ARBA00023002"/>
    </source>
</evidence>
<dbReference type="PANTHER" id="PTHR10543:SF89">
    <property type="entry name" value="CAROTENOID 9,10(9',10')-CLEAVAGE DIOXYGENASE 1"/>
    <property type="match status" value="1"/>
</dbReference>
<comment type="similarity">
    <text evidence="2">Belongs to the carotenoid oxygenase family.</text>
</comment>
<dbReference type="AlphaFoldDB" id="A0A160U1I2"/>
<keyword evidence="5" id="KW-0408">Iron</keyword>
<name>A0A160U1I2_9ZZZZ</name>
<evidence type="ECO:0000313" key="6">
    <source>
        <dbReference type="EMBL" id="CUS57411.1"/>
    </source>
</evidence>
<dbReference type="GO" id="GO:0010436">
    <property type="term" value="F:carotenoid dioxygenase activity"/>
    <property type="evidence" value="ECO:0007669"/>
    <property type="project" value="TreeGrafter"/>
</dbReference>
<keyword evidence="3" id="KW-0479">Metal-binding</keyword>